<reference evidence="1" key="2">
    <citation type="submission" date="2023-04" db="EMBL/GenBank/DDBJ databases">
        <authorList>
            <person name="Bruccoleri R.E."/>
            <person name="Oakeley E.J."/>
            <person name="Faust A.-M."/>
            <person name="Dessus-Babus S."/>
            <person name="Altorfer M."/>
            <person name="Burckhardt D."/>
            <person name="Oertli M."/>
            <person name="Naumann U."/>
            <person name="Petersen F."/>
            <person name="Wong J."/>
        </authorList>
    </citation>
    <scope>NUCLEOTIDE SEQUENCE</scope>
    <source>
        <strain evidence="1">GSM-AAB239-AS_SAM_17_03QT</strain>
        <tissue evidence="1">Leaf</tissue>
    </source>
</reference>
<protein>
    <submittedName>
        <fullName evidence="1">Uncharacterized protein</fullName>
    </submittedName>
</protein>
<dbReference type="EMBL" id="JANAVB010043019">
    <property type="protein sequence ID" value="KAJ6793376.1"/>
    <property type="molecule type" value="Genomic_DNA"/>
</dbReference>
<sequence>MARRRALRSSALLEAKVRGDRGDGRCGLRGWSQVLTVAHELRRRSGFEEAVVGSGLRRRRRWCSAELSPSRERESMMMCQIVILGTVH</sequence>
<accession>A0AAX6DNT0</accession>
<reference evidence="1" key="1">
    <citation type="journal article" date="2023" name="GigaByte">
        <title>Genome assembly of the bearded iris, Iris pallida Lam.</title>
        <authorList>
            <person name="Bruccoleri R.E."/>
            <person name="Oakeley E.J."/>
            <person name="Faust A.M.E."/>
            <person name="Altorfer M."/>
            <person name="Dessus-Babus S."/>
            <person name="Burckhardt D."/>
            <person name="Oertli M."/>
            <person name="Naumann U."/>
            <person name="Petersen F."/>
            <person name="Wong J."/>
        </authorList>
    </citation>
    <scope>NUCLEOTIDE SEQUENCE</scope>
    <source>
        <strain evidence="1">GSM-AAB239-AS_SAM_17_03QT</strain>
    </source>
</reference>
<evidence type="ECO:0000313" key="1">
    <source>
        <dbReference type="EMBL" id="KAJ6793376.1"/>
    </source>
</evidence>
<dbReference type="AlphaFoldDB" id="A0AAX6DNT0"/>
<keyword evidence="2" id="KW-1185">Reference proteome</keyword>
<name>A0AAX6DNT0_IRIPA</name>
<gene>
    <name evidence="1" type="ORF">M6B38_236755</name>
</gene>
<proteinExistence type="predicted"/>
<dbReference type="Proteomes" id="UP001140949">
    <property type="component" value="Unassembled WGS sequence"/>
</dbReference>
<organism evidence="1 2">
    <name type="scientific">Iris pallida</name>
    <name type="common">Sweet iris</name>
    <dbReference type="NCBI Taxonomy" id="29817"/>
    <lineage>
        <taxon>Eukaryota</taxon>
        <taxon>Viridiplantae</taxon>
        <taxon>Streptophyta</taxon>
        <taxon>Embryophyta</taxon>
        <taxon>Tracheophyta</taxon>
        <taxon>Spermatophyta</taxon>
        <taxon>Magnoliopsida</taxon>
        <taxon>Liliopsida</taxon>
        <taxon>Asparagales</taxon>
        <taxon>Iridaceae</taxon>
        <taxon>Iridoideae</taxon>
        <taxon>Irideae</taxon>
        <taxon>Iris</taxon>
    </lineage>
</organism>
<comment type="caution">
    <text evidence="1">The sequence shown here is derived from an EMBL/GenBank/DDBJ whole genome shotgun (WGS) entry which is preliminary data.</text>
</comment>
<evidence type="ECO:0000313" key="2">
    <source>
        <dbReference type="Proteomes" id="UP001140949"/>
    </source>
</evidence>